<evidence type="ECO:0000313" key="4">
    <source>
        <dbReference type="Proteomes" id="UP001139150"/>
    </source>
</evidence>
<evidence type="ECO:0000313" key="3">
    <source>
        <dbReference type="EMBL" id="MCL7748028.1"/>
    </source>
</evidence>
<gene>
    <name evidence="3" type="ORF">MF646_12930</name>
</gene>
<sequence length="84" mass="9418">MNKKAKNDLSNETELLSNETVLLKEEGSTTLLDDSEITRSNPETEGISQAKSKVKPLKKDHKPLIISIVAFLILGLYVFFEKLN</sequence>
<feature type="region of interest" description="Disordered" evidence="1">
    <location>
        <begin position="32"/>
        <end position="54"/>
    </location>
</feature>
<dbReference type="Proteomes" id="UP001139150">
    <property type="component" value="Unassembled WGS sequence"/>
</dbReference>
<accession>A0A9X2I5E0</accession>
<evidence type="ECO:0000256" key="1">
    <source>
        <dbReference type="SAM" id="MobiDB-lite"/>
    </source>
</evidence>
<keyword evidence="2" id="KW-1133">Transmembrane helix</keyword>
<protein>
    <submittedName>
        <fullName evidence="3">Uncharacterized protein</fullName>
    </submittedName>
</protein>
<proteinExistence type="predicted"/>
<dbReference type="RefSeq" id="WP_250096921.1">
    <property type="nucleotide sequence ID" value="NZ_JAKRYL010000012.1"/>
</dbReference>
<name>A0A9X2I5E0_9BACI</name>
<keyword evidence="4" id="KW-1185">Reference proteome</keyword>
<dbReference type="EMBL" id="JAKRYL010000012">
    <property type="protein sequence ID" value="MCL7748028.1"/>
    <property type="molecule type" value="Genomic_DNA"/>
</dbReference>
<evidence type="ECO:0000256" key="2">
    <source>
        <dbReference type="SAM" id="Phobius"/>
    </source>
</evidence>
<keyword evidence="2" id="KW-0472">Membrane</keyword>
<feature type="transmembrane region" description="Helical" evidence="2">
    <location>
        <begin position="63"/>
        <end position="80"/>
    </location>
</feature>
<organism evidence="3 4">
    <name type="scientific">Halalkalibacter alkaliphilus</name>
    <dbReference type="NCBI Taxonomy" id="2917993"/>
    <lineage>
        <taxon>Bacteria</taxon>
        <taxon>Bacillati</taxon>
        <taxon>Bacillota</taxon>
        <taxon>Bacilli</taxon>
        <taxon>Bacillales</taxon>
        <taxon>Bacillaceae</taxon>
        <taxon>Halalkalibacter</taxon>
    </lineage>
</organism>
<keyword evidence="2" id="KW-0812">Transmembrane</keyword>
<dbReference type="AlphaFoldDB" id="A0A9X2I5E0"/>
<comment type="caution">
    <text evidence="3">The sequence shown here is derived from an EMBL/GenBank/DDBJ whole genome shotgun (WGS) entry which is preliminary data.</text>
</comment>
<feature type="compositionally biased region" description="Polar residues" evidence="1">
    <location>
        <begin position="32"/>
        <end position="51"/>
    </location>
</feature>
<reference evidence="3" key="1">
    <citation type="submission" date="2022-02" db="EMBL/GenBank/DDBJ databases">
        <title>Halalkalibacter sp. nov. isolated from Lonar Lake, India.</title>
        <authorList>
            <person name="Joshi A."/>
            <person name="Thite S."/>
            <person name="Lodha T."/>
        </authorList>
    </citation>
    <scope>NUCLEOTIDE SEQUENCE</scope>
    <source>
        <strain evidence="3">MEB205</strain>
    </source>
</reference>